<evidence type="ECO:0000313" key="3">
    <source>
        <dbReference type="EMBL" id="MEB8340935.1"/>
    </source>
</evidence>
<dbReference type="SUPFAM" id="SSF50370">
    <property type="entry name" value="Ricin B-like lectins"/>
    <property type="match status" value="1"/>
</dbReference>
<feature type="region of interest" description="Disordered" evidence="1">
    <location>
        <begin position="252"/>
        <end position="294"/>
    </location>
</feature>
<dbReference type="InterPro" id="IPR000772">
    <property type="entry name" value="Ricin_B_lectin"/>
</dbReference>
<feature type="domain" description="Ricin B lectin" evidence="2">
    <location>
        <begin position="403"/>
        <end position="535"/>
    </location>
</feature>
<accession>A0ABU6FC57</accession>
<dbReference type="Proteomes" id="UP001354931">
    <property type="component" value="Unassembled WGS sequence"/>
</dbReference>
<dbReference type="PROSITE" id="PS50231">
    <property type="entry name" value="RICIN_B_LECTIN"/>
    <property type="match status" value="1"/>
</dbReference>
<dbReference type="SMART" id="SM00458">
    <property type="entry name" value="RICIN"/>
    <property type="match status" value="1"/>
</dbReference>
<reference evidence="3 4" key="1">
    <citation type="submission" date="2022-10" db="EMBL/GenBank/DDBJ databases">
        <authorList>
            <person name="Xie J."/>
            <person name="Shen N."/>
        </authorList>
    </citation>
    <scope>NUCLEOTIDE SEQUENCE [LARGE SCALE GENOMIC DNA]</scope>
    <source>
        <strain evidence="3 4">YIM65594</strain>
    </source>
</reference>
<gene>
    <name evidence="3" type="ORF">OKJ99_25875</name>
</gene>
<keyword evidence="4" id="KW-1185">Reference proteome</keyword>
<evidence type="ECO:0000259" key="2">
    <source>
        <dbReference type="SMART" id="SM00458"/>
    </source>
</evidence>
<protein>
    <submittedName>
        <fullName evidence="3">RICIN domain-containing protein</fullName>
    </submittedName>
</protein>
<feature type="region of interest" description="Disordered" evidence="1">
    <location>
        <begin position="349"/>
        <end position="403"/>
    </location>
</feature>
<feature type="compositionally biased region" description="Basic residues" evidence="1">
    <location>
        <begin position="268"/>
        <end position="291"/>
    </location>
</feature>
<evidence type="ECO:0000313" key="4">
    <source>
        <dbReference type="Proteomes" id="UP001354931"/>
    </source>
</evidence>
<dbReference type="Gene3D" id="2.80.10.50">
    <property type="match status" value="1"/>
</dbReference>
<sequence>MSANGGVHAMEPDHRLVALLRSDTPTAYPALGELRGRHRHALLAYARVCANDTDAARQLGAQAFARAAREVARGGEPRGSWRHHALLLVHRTAAEWAADERRTRLAPGLLATLGTPDAHRAPALLSAFHTLASRTQTLLWHSVVDQDSDAATGIVTGTPARDVAQARGAALDALRGACLTARQGTHCRAYGRLIEGATRPGRPRGTADLDAHLARCPSCTAAYLELTALRDDPRRALAEGLLPWGGTDYVLTETPAPTAPAPVPQRPAPRRHRAKPPTRADRRKAPRRHTPVRATPMGFALASAAVGVALVPLLILTLTEGRPDLSAVGQGMGATPSTPPPVRVTVTATTTATTTTTSTATATTTARSTETVTVPPPPQATPTPKPSSSAHKPKPPPFRPPGEEYAEVIDVASGLCLDISRTPMTDGDDVVAAKCDLTGSQQWRVDADRGVIQSAANPDFCLDNRGDTDRTIGLWHCAAVDDDTHGANLAFSVHADGSIRPGTDWKTAVTPLDDGSFRLGQRKFHGGAEQRWRAGKSL</sequence>
<dbReference type="EMBL" id="JAOZYC010000139">
    <property type="protein sequence ID" value="MEB8340935.1"/>
    <property type="molecule type" value="Genomic_DNA"/>
</dbReference>
<organism evidence="3 4">
    <name type="scientific">Streptomyces endophyticus</name>
    <dbReference type="NCBI Taxonomy" id="714166"/>
    <lineage>
        <taxon>Bacteria</taxon>
        <taxon>Bacillati</taxon>
        <taxon>Actinomycetota</taxon>
        <taxon>Actinomycetes</taxon>
        <taxon>Kitasatosporales</taxon>
        <taxon>Streptomycetaceae</taxon>
        <taxon>Streptomyces</taxon>
    </lineage>
</organism>
<dbReference type="Pfam" id="PF00652">
    <property type="entry name" value="Ricin_B_lectin"/>
    <property type="match status" value="1"/>
</dbReference>
<proteinExistence type="predicted"/>
<dbReference type="InterPro" id="IPR035992">
    <property type="entry name" value="Ricin_B-like_lectins"/>
</dbReference>
<name>A0ABU6FC57_9ACTN</name>
<dbReference type="RefSeq" id="WP_326019925.1">
    <property type="nucleotide sequence ID" value="NZ_JAOZYC010000139.1"/>
</dbReference>
<feature type="compositionally biased region" description="Pro residues" evidence="1">
    <location>
        <begin position="374"/>
        <end position="385"/>
    </location>
</feature>
<evidence type="ECO:0000256" key="1">
    <source>
        <dbReference type="SAM" id="MobiDB-lite"/>
    </source>
</evidence>
<feature type="compositionally biased region" description="Low complexity" evidence="1">
    <location>
        <begin position="349"/>
        <end position="373"/>
    </location>
</feature>
<comment type="caution">
    <text evidence="3">The sequence shown here is derived from an EMBL/GenBank/DDBJ whole genome shotgun (WGS) entry which is preliminary data.</text>
</comment>
<feature type="compositionally biased region" description="Pro residues" evidence="1">
    <location>
        <begin position="257"/>
        <end position="267"/>
    </location>
</feature>